<evidence type="ECO:0000313" key="5">
    <source>
        <dbReference type="EMBL" id="TDR14929.1"/>
    </source>
</evidence>
<feature type="domain" description="Solute-binding protein family 3/N-terminal" evidence="4">
    <location>
        <begin position="45"/>
        <end position="273"/>
    </location>
</feature>
<dbReference type="PANTHER" id="PTHR35936">
    <property type="entry name" value="MEMBRANE-BOUND LYTIC MUREIN TRANSGLYCOSYLASE F"/>
    <property type="match status" value="1"/>
</dbReference>
<dbReference type="RefSeq" id="WP_162847515.1">
    <property type="nucleotide sequence ID" value="NZ_SNZA01000001.1"/>
</dbReference>
<sequence length="280" mass="30914">MNKQFGISLKKTFAAGMLLATTMVSGLSQAADSEPLWQDAQDRGSLRCGAAVAPPYVIRDPKTGEYSGIYVDLCREFAEQHLGVKAEFMDTTWDNIIAGLQAGKWDISLALNRKPKRAMAVAFSISPMYGEVSFVFNKDNSKLPEDSSKLADFDKKGITLAVMSGTVQDQAVTDVIKNAKILRLPANDETRLALMSRRADVLVDMADTNRIFAATNKDWSETVYPEPALLKQGIANGLRKNVAWSDIEAFNIFLEEKIAKGDIVRMTEFYTEQSIANAKK</sequence>
<evidence type="ECO:0000313" key="6">
    <source>
        <dbReference type="Proteomes" id="UP000295729"/>
    </source>
</evidence>
<comment type="caution">
    <text evidence="5">The sequence shown here is derived from an EMBL/GenBank/DDBJ whole genome shotgun (WGS) entry which is preliminary data.</text>
</comment>
<dbReference type="SMART" id="SM00062">
    <property type="entry name" value="PBPb"/>
    <property type="match status" value="1"/>
</dbReference>
<dbReference type="InterPro" id="IPR001638">
    <property type="entry name" value="Solute-binding_3/MltF_N"/>
</dbReference>
<dbReference type="AlphaFoldDB" id="A0A4R6XA51"/>
<evidence type="ECO:0000256" key="2">
    <source>
        <dbReference type="ARBA" id="ARBA00022729"/>
    </source>
</evidence>
<organism evidence="5 6">
    <name type="scientific">Marinomonas communis</name>
    <dbReference type="NCBI Taxonomy" id="28254"/>
    <lineage>
        <taxon>Bacteria</taxon>
        <taxon>Pseudomonadati</taxon>
        <taxon>Pseudomonadota</taxon>
        <taxon>Gammaproteobacteria</taxon>
        <taxon>Oceanospirillales</taxon>
        <taxon>Oceanospirillaceae</taxon>
        <taxon>Marinomonas</taxon>
    </lineage>
</organism>
<dbReference type="PANTHER" id="PTHR35936:SF17">
    <property type="entry name" value="ARGININE-BINDING EXTRACELLULAR PROTEIN ARTP"/>
    <property type="match status" value="1"/>
</dbReference>
<name>A0A4R6XA51_9GAMM</name>
<dbReference type="EMBL" id="SNZA01000001">
    <property type="protein sequence ID" value="TDR14929.1"/>
    <property type="molecule type" value="Genomic_DNA"/>
</dbReference>
<dbReference type="Proteomes" id="UP000295729">
    <property type="component" value="Unassembled WGS sequence"/>
</dbReference>
<comment type="similarity">
    <text evidence="1">Belongs to the bacterial solute-binding protein 3 family.</text>
</comment>
<proteinExistence type="inferred from homology"/>
<gene>
    <name evidence="5" type="ORF">C8D85_0279</name>
</gene>
<dbReference type="Pfam" id="PF00497">
    <property type="entry name" value="SBP_bac_3"/>
    <property type="match status" value="1"/>
</dbReference>
<reference evidence="5 6" key="1">
    <citation type="submission" date="2019-03" db="EMBL/GenBank/DDBJ databases">
        <title>Genomic Encyclopedia of Type Strains, Phase IV (KMG-IV): sequencing the most valuable type-strain genomes for metagenomic binning, comparative biology and taxonomic classification.</title>
        <authorList>
            <person name="Goeker M."/>
        </authorList>
    </citation>
    <scope>NUCLEOTIDE SEQUENCE [LARGE SCALE GENOMIC DNA]</scope>
    <source>
        <strain evidence="5 6">DSM 5604</strain>
    </source>
</reference>
<protein>
    <submittedName>
        <fullName evidence="5">Amino acid ABC transporter substrate-binding protein (PAAT family)</fullName>
    </submittedName>
</protein>
<keyword evidence="6" id="KW-1185">Reference proteome</keyword>
<evidence type="ECO:0000256" key="3">
    <source>
        <dbReference type="SAM" id="SignalP"/>
    </source>
</evidence>
<dbReference type="SUPFAM" id="SSF53850">
    <property type="entry name" value="Periplasmic binding protein-like II"/>
    <property type="match status" value="1"/>
</dbReference>
<feature type="signal peptide" evidence="3">
    <location>
        <begin position="1"/>
        <end position="30"/>
    </location>
</feature>
<evidence type="ECO:0000259" key="4">
    <source>
        <dbReference type="SMART" id="SM00062"/>
    </source>
</evidence>
<feature type="chain" id="PRO_5020718434" evidence="3">
    <location>
        <begin position="31"/>
        <end position="280"/>
    </location>
</feature>
<dbReference type="Gene3D" id="3.40.190.10">
    <property type="entry name" value="Periplasmic binding protein-like II"/>
    <property type="match status" value="2"/>
</dbReference>
<accession>A0A4R6XA51</accession>
<evidence type="ECO:0000256" key="1">
    <source>
        <dbReference type="ARBA" id="ARBA00010333"/>
    </source>
</evidence>
<keyword evidence="2 3" id="KW-0732">Signal</keyword>